<gene>
    <name evidence="1" type="ORF">UX80_C0010G0017</name>
</gene>
<organism evidence="1 2">
    <name type="scientific">Candidatus Amesbacteria bacterium GW2011_GWA2_47_11b</name>
    <dbReference type="NCBI Taxonomy" id="1618358"/>
    <lineage>
        <taxon>Bacteria</taxon>
        <taxon>Candidatus Amesiibacteriota</taxon>
    </lineage>
</organism>
<dbReference type="Proteomes" id="UP000034307">
    <property type="component" value="Unassembled WGS sequence"/>
</dbReference>
<dbReference type="STRING" id="1618358.UX80_C0010G0017"/>
<proteinExistence type="predicted"/>
<accession>A0A0G1RKU9</accession>
<sequence>MKNNKIHKEKLVTVIGTSYIELLVPDFLEKCFETYLKKDFGEKQFQVSPHENTYATAGIVLTVLGIEAYRNRIYYLEKRTVSRSVAEDLTVMFKSREANFSEKDFENLLNEVFVLRDVIVHNHIYKVNVEFDGDWQILGHRQELLKGYGDTKFRVSTNSRTKKTTNLKLNVQPGKIGFEDLFIVLVLFDSFVGLSEKILGRAYVPFHFWKEVNGVGTEDFYKYLTCFYHLIPNQKYVQQLNSILQKIRKEYGQFLPDYNEYFVNNICIICGEFGFRQMNQVYLCKKCGHRVELASVVQNKTTT</sequence>
<dbReference type="EMBL" id="LCNO01000010">
    <property type="protein sequence ID" value="KKU57756.1"/>
    <property type="molecule type" value="Genomic_DNA"/>
</dbReference>
<reference evidence="1 2" key="1">
    <citation type="journal article" date="2015" name="Nature">
        <title>rRNA introns, odd ribosomes, and small enigmatic genomes across a large radiation of phyla.</title>
        <authorList>
            <person name="Brown C.T."/>
            <person name="Hug L.A."/>
            <person name="Thomas B.C."/>
            <person name="Sharon I."/>
            <person name="Castelle C.J."/>
            <person name="Singh A."/>
            <person name="Wilkins M.J."/>
            <person name="Williams K.H."/>
            <person name="Banfield J.F."/>
        </authorList>
    </citation>
    <scope>NUCLEOTIDE SEQUENCE [LARGE SCALE GENOMIC DNA]</scope>
</reference>
<evidence type="ECO:0000313" key="1">
    <source>
        <dbReference type="EMBL" id="KKU57756.1"/>
    </source>
</evidence>
<dbReference type="AlphaFoldDB" id="A0A0G1RKU9"/>
<comment type="caution">
    <text evidence="1">The sequence shown here is derived from an EMBL/GenBank/DDBJ whole genome shotgun (WGS) entry which is preliminary data.</text>
</comment>
<evidence type="ECO:0000313" key="2">
    <source>
        <dbReference type="Proteomes" id="UP000034307"/>
    </source>
</evidence>
<protein>
    <submittedName>
        <fullName evidence="1">Uncharacterized protein</fullName>
    </submittedName>
</protein>
<name>A0A0G1RKU9_9BACT</name>